<dbReference type="InterPro" id="IPR020846">
    <property type="entry name" value="MFS_dom"/>
</dbReference>
<dbReference type="EMBL" id="AZHB01000001">
    <property type="protein sequence ID" value="OAA73217.1"/>
    <property type="molecule type" value="Genomic_DNA"/>
</dbReference>
<keyword evidence="4 7" id="KW-1133">Transmembrane helix</keyword>
<sequence length="505" mass="54312">MQPEEDMEAAVEKSPGRVSLEPLPTGPRSEPNTTPGDITATTATDAAEYRRLIRKLDLRLLPPLFVLWFISLIDRVNIGAARLQGLERDLGIDPRSSGFNLAAVVVFAGLVLAEVPSNYLLRRLPPPAVLCGECLALGAVTAAQGLVRNLPALVALRTLVGVLEAGLIPGSVFLLAAYYPRYELQWRLSALHVGNAASNALGGLLAYAVAGIHSSNGYSGWRWIFIVEGLATMVVTCACWPFMSGWPKQARWLADGEREILEERIRADGGIGRMDVLDRRAVVRCVTDWKVYAGGLLIVGDISSVYSITLFAPTIVAALRPATATAREIQALVIPIFVAAAAWTLAIAYASDRLRHRAGFALLGCVVALAGYAVLLTEDSPGARYGALYLVAAGSFGVLPSAWVLLLNNVAGAYKTAFAVGMQIGLGNAGGFVASLAFQARTAPRYRMGFRLCGGLMGVAFLTVCVYVAGLWWENRRKRAGKRDHLLEEEGDNLGDAHPRFIYTY</sequence>
<dbReference type="Gene3D" id="1.20.1250.20">
    <property type="entry name" value="MFS general substrate transporter like domains"/>
    <property type="match status" value="1"/>
</dbReference>
<feature type="transmembrane region" description="Helical" evidence="7">
    <location>
        <begin position="159"/>
        <end position="179"/>
    </location>
</feature>
<feature type="transmembrane region" description="Helical" evidence="7">
    <location>
        <begin position="450"/>
        <end position="473"/>
    </location>
</feature>
<dbReference type="PANTHER" id="PTHR43791:SF52">
    <property type="entry name" value="TRANSPORTER, PUTATIVE (AFU_ORTHOLOGUE AFUA_1G11820)-RELATED"/>
    <property type="match status" value="1"/>
</dbReference>
<dbReference type="InterPro" id="IPR036259">
    <property type="entry name" value="MFS_trans_sf"/>
</dbReference>
<comment type="subcellular location">
    <subcellularLocation>
        <location evidence="1">Membrane</location>
        <topology evidence="1">Multi-pass membrane protein</topology>
    </subcellularLocation>
</comment>
<organism evidence="9 10">
    <name type="scientific">Cordyceps fumosorosea (strain ARSEF 2679)</name>
    <name type="common">Isaria fumosorosea</name>
    <dbReference type="NCBI Taxonomy" id="1081104"/>
    <lineage>
        <taxon>Eukaryota</taxon>
        <taxon>Fungi</taxon>
        <taxon>Dikarya</taxon>
        <taxon>Ascomycota</taxon>
        <taxon>Pezizomycotina</taxon>
        <taxon>Sordariomycetes</taxon>
        <taxon>Hypocreomycetidae</taxon>
        <taxon>Hypocreales</taxon>
        <taxon>Cordycipitaceae</taxon>
        <taxon>Cordyceps</taxon>
    </lineage>
</organism>
<evidence type="ECO:0000256" key="6">
    <source>
        <dbReference type="SAM" id="MobiDB-lite"/>
    </source>
</evidence>
<accession>A0A168E071</accession>
<proteinExistence type="predicted"/>
<feature type="domain" description="Major facilitator superfamily (MFS) profile" evidence="8">
    <location>
        <begin position="60"/>
        <end position="472"/>
    </location>
</feature>
<evidence type="ECO:0000259" key="8">
    <source>
        <dbReference type="PROSITE" id="PS50850"/>
    </source>
</evidence>
<dbReference type="AlphaFoldDB" id="A0A168E071"/>
<feature type="transmembrane region" description="Helical" evidence="7">
    <location>
        <begin position="98"/>
        <end position="121"/>
    </location>
</feature>
<evidence type="ECO:0000256" key="2">
    <source>
        <dbReference type="ARBA" id="ARBA00022448"/>
    </source>
</evidence>
<dbReference type="GeneID" id="30016410"/>
<evidence type="ECO:0000256" key="3">
    <source>
        <dbReference type="ARBA" id="ARBA00022692"/>
    </source>
</evidence>
<dbReference type="RefSeq" id="XP_018708175.1">
    <property type="nucleotide sequence ID" value="XM_018843725.1"/>
</dbReference>
<feature type="transmembrane region" description="Helical" evidence="7">
    <location>
        <begin position="387"/>
        <end position="406"/>
    </location>
</feature>
<dbReference type="FunFam" id="1.20.1250.20:FF:000018">
    <property type="entry name" value="MFS transporter permease"/>
    <property type="match status" value="1"/>
</dbReference>
<keyword evidence="2" id="KW-0813">Transport</keyword>
<dbReference type="Proteomes" id="UP000076744">
    <property type="component" value="Unassembled WGS sequence"/>
</dbReference>
<evidence type="ECO:0000256" key="1">
    <source>
        <dbReference type="ARBA" id="ARBA00004141"/>
    </source>
</evidence>
<gene>
    <name evidence="9" type="ORF">ISF_00118</name>
</gene>
<dbReference type="GO" id="GO:0022857">
    <property type="term" value="F:transmembrane transporter activity"/>
    <property type="evidence" value="ECO:0007669"/>
    <property type="project" value="InterPro"/>
</dbReference>
<comment type="caution">
    <text evidence="9">The sequence shown here is derived from an EMBL/GenBank/DDBJ whole genome shotgun (WGS) entry which is preliminary data.</text>
</comment>
<reference evidence="9 10" key="1">
    <citation type="journal article" date="2016" name="Genome Biol. Evol.">
        <title>Divergent and convergent evolution of fungal pathogenicity.</title>
        <authorList>
            <person name="Shang Y."/>
            <person name="Xiao G."/>
            <person name="Zheng P."/>
            <person name="Cen K."/>
            <person name="Zhan S."/>
            <person name="Wang C."/>
        </authorList>
    </citation>
    <scope>NUCLEOTIDE SEQUENCE [LARGE SCALE GENOMIC DNA]</scope>
    <source>
        <strain evidence="9 10">ARSEF 2679</strain>
    </source>
</reference>
<feature type="region of interest" description="Disordered" evidence="6">
    <location>
        <begin position="1"/>
        <end position="41"/>
    </location>
</feature>
<feature type="transmembrane region" description="Helical" evidence="7">
    <location>
        <begin position="331"/>
        <end position="351"/>
    </location>
</feature>
<evidence type="ECO:0000256" key="5">
    <source>
        <dbReference type="ARBA" id="ARBA00023136"/>
    </source>
</evidence>
<dbReference type="Pfam" id="PF07690">
    <property type="entry name" value="MFS_1"/>
    <property type="match status" value="1"/>
</dbReference>
<feature type="transmembrane region" description="Helical" evidence="7">
    <location>
        <begin position="60"/>
        <end position="78"/>
    </location>
</feature>
<feature type="transmembrane region" description="Helical" evidence="7">
    <location>
        <begin position="223"/>
        <end position="243"/>
    </location>
</feature>
<protein>
    <submittedName>
        <fullName evidence="9">Major facilitator superfamily domain, general substrate transporter</fullName>
    </submittedName>
</protein>
<dbReference type="PANTHER" id="PTHR43791">
    <property type="entry name" value="PERMEASE-RELATED"/>
    <property type="match status" value="1"/>
</dbReference>
<evidence type="ECO:0000256" key="4">
    <source>
        <dbReference type="ARBA" id="ARBA00022989"/>
    </source>
</evidence>
<keyword evidence="10" id="KW-1185">Reference proteome</keyword>
<keyword evidence="5 7" id="KW-0472">Membrane</keyword>
<feature type="transmembrane region" description="Helical" evidence="7">
    <location>
        <begin position="357"/>
        <end position="375"/>
    </location>
</feature>
<name>A0A168E071_CORFA</name>
<keyword evidence="3 7" id="KW-0812">Transmembrane</keyword>
<evidence type="ECO:0000313" key="10">
    <source>
        <dbReference type="Proteomes" id="UP000076744"/>
    </source>
</evidence>
<dbReference type="SUPFAM" id="SSF103473">
    <property type="entry name" value="MFS general substrate transporter"/>
    <property type="match status" value="1"/>
</dbReference>
<dbReference type="GO" id="GO:0016020">
    <property type="term" value="C:membrane"/>
    <property type="evidence" value="ECO:0007669"/>
    <property type="project" value="UniProtKB-SubCell"/>
</dbReference>
<feature type="transmembrane region" description="Helical" evidence="7">
    <location>
        <begin position="296"/>
        <end position="319"/>
    </location>
</feature>
<dbReference type="InterPro" id="IPR011701">
    <property type="entry name" value="MFS"/>
</dbReference>
<feature type="transmembrane region" description="Helical" evidence="7">
    <location>
        <begin position="128"/>
        <end position="147"/>
    </location>
</feature>
<dbReference type="PROSITE" id="PS50850">
    <property type="entry name" value="MFS"/>
    <property type="match status" value="1"/>
</dbReference>
<evidence type="ECO:0000313" key="9">
    <source>
        <dbReference type="EMBL" id="OAA73217.1"/>
    </source>
</evidence>
<evidence type="ECO:0000256" key="7">
    <source>
        <dbReference type="SAM" id="Phobius"/>
    </source>
</evidence>
<dbReference type="OrthoDB" id="19923at2759"/>
<feature type="transmembrane region" description="Helical" evidence="7">
    <location>
        <begin position="418"/>
        <end position="438"/>
    </location>
</feature>